<gene>
    <name evidence="3" type="ORF">R9Z33_20015</name>
</gene>
<name>A0ABZ0PGV7_9PROT</name>
<dbReference type="InterPro" id="IPR036061">
    <property type="entry name" value="CheW-like_dom_sf"/>
</dbReference>
<feature type="domain" description="CheW-like" evidence="2">
    <location>
        <begin position="179"/>
        <end position="308"/>
    </location>
</feature>
<keyword evidence="4" id="KW-1185">Reference proteome</keyword>
<dbReference type="InterPro" id="IPR002545">
    <property type="entry name" value="CheW-lke_dom"/>
</dbReference>
<dbReference type="SMART" id="SM00260">
    <property type="entry name" value="CheW"/>
    <property type="match status" value="1"/>
</dbReference>
<sequence length="310" mass="31202">MSRHPLPGGGWFTLAEGEARRHDAPPRPPAPAAPRLAAPAPMAPPRRAMGLAALHLSLGGVALAIPSALAEHIIAMPVLRPLPGAAPGVAGLAETDGGPVLVLETGFVAGQPAPVEEAPGLLLVLREGGRRFGLPAARIEAGPAIAATRAFQAWLASPEAAAALAFAPAVLEAEAARPVPQRRLVMFQAAGMELALPAESVVAVLPATQPLPTPRRGLAGLATHRGAVLPVLDGGLVLGGRAALTGGAAPLIRLALWPEVLVAVEQIGGVRALPAADVTPLAQRDGLVAAFARLGGAPVPILAPHRFGAL</sequence>
<dbReference type="RefSeq" id="WP_318648327.1">
    <property type="nucleotide sequence ID" value="NZ_CP137852.1"/>
</dbReference>
<evidence type="ECO:0000313" key="4">
    <source>
        <dbReference type="Proteomes" id="UP001305521"/>
    </source>
</evidence>
<feature type="region of interest" description="Disordered" evidence="1">
    <location>
        <begin position="18"/>
        <end position="41"/>
    </location>
</feature>
<organism evidence="3 4">
    <name type="scientific">Sediminicoccus rosea</name>
    <dbReference type="NCBI Taxonomy" id="1225128"/>
    <lineage>
        <taxon>Bacteria</taxon>
        <taxon>Pseudomonadati</taxon>
        <taxon>Pseudomonadota</taxon>
        <taxon>Alphaproteobacteria</taxon>
        <taxon>Acetobacterales</taxon>
        <taxon>Roseomonadaceae</taxon>
        <taxon>Sediminicoccus</taxon>
    </lineage>
</organism>
<evidence type="ECO:0000256" key="1">
    <source>
        <dbReference type="SAM" id="MobiDB-lite"/>
    </source>
</evidence>
<dbReference type="SUPFAM" id="SSF50341">
    <property type="entry name" value="CheW-like"/>
    <property type="match status" value="2"/>
</dbReference>
<proteinExistence type="predicted"/>
<evidence type="ECO:0000259" key="2">
    <source>
        <dbReference type="SMART" id="SM00260"/>
    </source>
</evidence>
<reference evidence="3 4" key="1">
    <citation type="submission" date="2023-11" db="EMBL/GenBank/DDBJ databases">
        <title>Arctic aerobic anoxygenic photoheterotroph Sediminicoccus rosea KRV36 adapts its photosynthesis to long days of polar summer.</title>
        <authorList>
            <person name="Tomasch J."/>
            <person name="Kopejtka K."/>
            <person name="Bily T."/>
            <person name="Gardiner A.T."/>
            <person name="Gardian Z."/>
            <person name="Shivaramu S."/>
            <person name="Koblizek M."/>
            <person name="Engelhardt F."/>
            <person name="Kaftan D."/>
        </authorList>
    </citation>
    <scope>NUCLEOTIDE SEQUENCE [LARGE SCALE GENOMIC DNA]</scope>
    <source>
        <strain evidence="3 4">R-30</strain>
    </source>
</reference>
<accession>A0ABZ0PGV7</accession>
<dbReference type="Pfam" id="PF01584">
    <property type="entry name" value="CheW"/>
    <property type="match status" value="1"/>
</dbReference>
<protein>
    <submittedName>
        <fullName evidence="3">Chemotaxis protein CheW</fullName>
    </submittedName>
</protein>
<dbReference type="Proteomes" id="UP001305521">
    <property type="component" value="Chromosome"/>
</dbReference>
<evidence type="ECO:0000313" key="3">
    <source>
        <dbReference type="EMBL" id="WPB84370.1"/>
    </source>
</evidence>
<dbReference type="EMBL" id="CP137852">
    <property type="protein sequence ID" value="WPB84370.1"/>
    <property type="molecule type" value="Genomic_DNA"/>
</dbReference>